<dbReference type="InterPro" id="IPR013194">
    <property type="entry name" value="HDAC_interact_dom"/>
</dbReference>
<accession>A0A8X8X6J1</accession>
<feature type="compositionally biased region" description="Basic residues" evidence="6">
    <location>
        <begin position="1399"/>
        <end position="1409"/>
    </location>
</feature>
<dbReference type="PANTHER" id="PTHR12346:SF0">
    <property type="entry name" value="SIN3A, ISOFORM G"/>
    <property type="match status" value="1"/>
</dbReference>
<feature type="region of interest" description="Disordered" evidence="6">
    <location>
        <begin position="430"/>
        <end position="451"/>
    </location>
</feature>
<dbReference type="Pfam" id="PF02671">
    <property type="entry name" value="PAH"/>
    <property type="match status" value="3"/>
</dbReference>
<reference evidence="8" key="1">
    <citation type="submission" date="2018-01" db="EMBL/GenBank/DDBJ databases">
        <authorList>
            <person name="Mao J.F."/>
        </authorList>
    </citation>
    <scope>NUCLEOTIDE SEQUENCE</scope>
    <source>
        <strain evidence="8">Huo1</strain>
        <tissue evidence="8">Leaf</tissue>
    </source>
</reference>
<dbReference type="FunFam" id="1.20.1160.11:FF:000001">
    <property type="entry name" value="Paired amphipathic helix protein Sin3"/>
    <property type="match status" value="1"/>
</dbReference>
<evidence type="ECO:0000313" key="8">
    <source>
        <dbReference type="EMBL" id="KAG6407901.1"/>
    </source>
</evidence>
<gene>
    <name evidence="8" type="ORF">SASPL_130901</name>
</gene>
<name>A0A8X8X6J1_SALSN</name>
<evidence type="ECO:0000256" key="5">
    <source>
        <dbReference type="PROSITE-ProRule" id="PRU00810"/>
    </source>
</evidence>
<dbReference type="Pfam" id="PF16879">
    <property type="entry name" value="Sin3a_C"/>
    <property type="match status" value="2"/>
</dbReference>
<evidence type="ECO:0000259" key="7">
    <source>
        <dbReference type="SMART" id="SM00761"/>
    </source>
</evidence>
<evidence type="ECO:0000256" key="2">
    <source>
        <dbReference type="ARBA" id="ARBA00022491"/>
    </source>
</evidence>
<proteinExistence type="predicted"/>
<sequence length="1409" mass="158824">MKRSRDDVFATAIPSPTEPREIDLAVEVLQCLIVLESDVFMSCLGKLCADMYASEDCLSSAPLFGRQYNGHVVCTVVDMKISHSMQGSSGKAQVSTARSAQKLQTTDALSYLKVVKEKFQDKGDLYNEFLDVMKEFKAQRIDTSGVIVKVKELFRGERDLILGFNAFLPKGYEITLPAEDDEPLLKKKPVDFEEAIGFVNKIKTRFQGDHHVYNAFLDILNIYRKNNMSITEVYQEVSGLFQDHADLLVEFTHFLPYTTAAAPVHRAQPNKNHISLQNSGGSPMTMIRSIEQKPAAGNSFVICPDSEQWKVSKEDSKTELHYDDNLDSVRKFAGGDDSANDQLHKDNPVSIFCGKVKERLNDSESYKKFLDCVRSYSSKFVTLPQFQKLVASILGSHPDLREQCEDFIIYVEKTGSKQHFRSLKVDDREADVNNKEDSDKNIDHDNTERDRSDKALAFSKDVQGQKLSITREKFMAKPIHELDLSNCESCTPSYRLLPDNYPIPSVSCRTKIGSEVLNDHWVSVTSGSEDYSFKHMRKNQYEESLFRCEDDRFELDMLLESVNATTKRVEELLDSMNYHTDKIGSSSHIGDHLTAVNLRCIERLYGDHGLDVRDVLRKNAPLALPVILTRLKQKQEEWERCRSDFNKIWAEIYAKNYHKSLDHRSFYFKQQDTKNLSAKAFLAEIREMSEKDQNEDEKILSISGGYKQPIKPHMKFEYPDPDIQEDLYQLMKYACGEVCTPEQHDKVMKIWTTFIEPVFSIPSRLSVEDMKETVNNDSAKTLANLGEGNGIPVGEAASNMSKTGGDNIPTEEPRCSGILMGHGDNGVKNCGSPNADNAACEIDISRNATQNGVMRTDSSIMPAISGTSKQAGFFEQVTPNSTGEKNINLENGSSSAIGDHGTTVVLNNKPQGGLYMKVTSSSVEGIQAQRCQNEIIGFDKDEREEGELSPSKNPEGGILGAFGEVAYGSCNSRQTGGEELCVVEVGRENDVNADDEGEESAKGSSDSENGYKIAEVSATDSADREERSPGDHDEDEDHDENDNKDASEPEAEGVADIHENEGMVAFSGHVLHTVKPLTTTLPAALPVKERNSEIFYGNDSFYLLFRLHQILYERMHSAKLHSSSPENKWRILNDSNTADSYARFKDALHSLLDGSSDNAKFEDDCRTIIGAQSYILFSLDKLIHKLVKQLQTIASEEMENKLIQLYSYERSRSPRKFTDAIYHENARFLLPEDNLYRIECVRVLIYSRFYPERSYIFQVTPLTEHDLLLQVPSPTCLTVQLMKNEQDKPEETAIYMDPAFAAYLNDELLAVSPERKGKHKIFLKRNKRKFQTQDKISDTSKATEQLVTHNGLEIKVASNTLKASYVINSEDFLYRLSKRRKTQFHSRSSSSASNGCSQRVRRSGRLMVG</sequence>
<keyword evidence="4 5" id="KW-0539">Nucleus</keyword>
<dbReference type="InterPro" id="IPR003822">
    <property type="entry name" value="PAH"/>
</dbReference>
<feature type="compositionally biased region" description="Basic and acidic residues" evidence="6">
    <location>
        <begin position="1021"/>
        <end position="1031"/>
    </location>
</feature>
<dbReference type="Pfam" id="PF08295">
    <property type="entry name" value="Sin3_corepress"/>
    <property type="match status" value="1"/>
</dbReference>
<dbReference type="GO" id="GO:0000785">
    <property type="term" value="C:chromatin"/>
    <property type="evidence" value="ECO:0007669"/>
    <property type="project" value="TreeGrafter"/>
</dbReference>
<dbReference type="SMART" id="SM00761">
    <property type="entry name" value="HDAC_interact"/>
    <property type="match status" value="1"/>
</dbReference>
<dbReference type="EMBL" id="PNBA02000011">
    <property type="protein sequence ID" value="KAG6407901.1"/>
    <property type="molecule type" value="Genomic_DNA"/>
</dbReference>
<dbReference type="InterPro" id="IPR031693">
    <property type="entry name" value="Sin3_C"/>
</dbReference>
<feature type="region of interest" description="Disordered" evidence="6">
    <location>
        <begin position="988"/>
        <end position="1052"/>
    </location>
</feature>
<comment type="caution">
    <text evidence="8">The sequence shown here is derived from an EMBL/GenBank/DDBJ whole genome shotgun (WGS) entry which is preliminary data.</text>
</comment>
<dbReference type="Gene3D" id="1.20.1160.11">
    <property type="entry name" value="Paired amphipathic helix"/>
    <property type="match status" value="3"/>
</dbReference>
<dbReference type="GO" id="GO:0003714">
    <property type="term" value="F:transcription corepressor activity"/>
    <property type="evidence" value="ECO:0007669"/>
    <property type="project" value="InterPro"/>
</dbReference>
<keyword evidence="2" id="KW-0678">Repressor</keyword>
<dbReference type="PANTHER" id="PTHR12346">
    <property type="entry name" value="SIN3B-RELATED"/>
    <property type="match status" value="1"/>
</dbReference>
<dbReference type="InterPro" id="IPR039774">
    <property type="entry name" value="Sin3-like"/>
</dbReference>
<feature type="domain" description="Histone deacetylase interacting" evidence="7">
    <location>
        <begin position="486"/>
        <end position="586"/>
    </location>
</feature>
<evidence type="ECO:0000256" key="4">
    <source>
        <dbReference type="ARBA" id="ARBA00023242"/>
    </source>
</evidence>
<dbReference type="SUPFAM" id="SSF47762">
    <property type="entry name" value="PAH2 domain"/>
    <property type="match status" value="3"/>
</dbReference>
<dbReference type="GO" id="GO:0000118">
    <property type="term" value="C:histone deacetylase complex"/>
    <property type="evidence" value="ECO:0007669"/>
    <property type="project" value="TreeGrafter"/>
</dbReference>
<evidence type="ECO:0000313" key="9">
    <source>
        <dbReference type="Proteomes" id="UP000298416"/>
    </source>
</evidence>
<organism evidence="8">
    <name type="scientific">Salvia splendens</name>
    <name type="common">Scarlet sage</name>
    <dbReference type="NCBI Taxonomy" id="180675"/>
    <lineage>
        <taxon>Eukaryota</taxon>
        <taxon>Viridiplantae</taxon>
        <taxon>Streptophyta</taxon>
        <taxon>Embryophyta</taxon>
        <taxon>Tracheophyta</taxon>
        <taxon>Spermatophyta</taxon>
        <taxon>Magnoliopsida</taxon>
        <taxon>eudicotyledons</taxon>
        <taxon>Gunneridae</taxon>
        <taxon>Pentapetalae</taxon>
        <taxon>asterids</taxon>
        <taxon>lamiids</taxon>
        <taxon>Lamiales</taxon>
        <taxon>Lamiaceae</taxon>
        <taxon>Nepetoideae</taxon>
        <taxon>Mentheae</taxon>
        <taxon>Salviinae</taxon>
        <taxon>Salvia</taxon>
        <taxon>Salvia subgen. Calosphace</taxon>
        <taxon>core Calosphace</taxon>
    </lineage>
</organism>
<evidence type="ECO:0000256" key="6">
    <source>
        <dbReference type="SAM" id="MobiDB-lite"/>
    </source>
</evidence>
<feature type="region of interest" description="Disordered" evidence="6">
    <location>
        <begin position="1383"/>
        <end position="1409"/>
    </location>
</feature>
<dbReference type="InterPro" id="IPR036600">
    <property type="entry name" value="PAH_sf"/>
</dbReference>
<dbReference type="FunFam" id="1.20.1160.11:FF:000003">
    <property type="entry name" value="Paired amphipathic helix SIN3-like protein"/>
    <property type="match status" value="1"/>
</dbReference>
<dbReference type="PROSITE" id="PS51477">
    <property type="entry name" value="PAH"/>
    <property type="match status" value="3"/>
</dbReference>
<keyword evidence="9" id="KW-1185">Reference proteome</keyword>
<feature type="region of interest" description="Disordered" evidence="6">
    <location>
        <begin position="938"/>
        <end position="958"/>
    </location>
</feature>
<reference evidence="8" key="2">
    <citation type="submission" date="2020-08" db="EMBL/GenBank/DDBJ databases">
        <title>Plant Genome Project.</title>
        <authorList>
            <person name="Zhang R.-G."/>
        </authorList>
    </citation>
    <scope>NUCLEOTIDE SEQUENCE</scope>
    <source>
        <strain evidence="8">Huo1</strain>
        <tissue evidence="8">Leaf</tissue>
    </source>
</reference>
<evidence type="ECO:0000256" key="3">
    <source>
        <dbReference type="ARBA" id="ARBA00022737"/>
    </source>
</evidence>
<keyword evidence="3" id="KW-0677">Repeat</keyword>
<dbReference type="Proteomes" id="UP000298416">
    <property type="component" value="Unassembled WGS sequence"/>
</dbReference>
<comment type="subcellular location">
    <subcellularLocation>
        <location evidence="1 5">Nucleus</location>
    </subcellularLocation>
</comment>
<protein>
    <recommendedName>
        <fullName evidence="7">Histone deacetylase interacting domain-containing protein</fullName>
    </recommendedName>
</protein>
<evidence type="ECO:0000256" key="1">
    <source>
        <dbReference type="ARBA" id="ARBA00004123"/>
    </source>
</evidence>
<feature type="compositionally biased region" description="Low complexity" evidence="6">
    <location>
        <begin position="1386"/>
        <end position="1397"/>
    </location>
</feature>
<dbReference type="GO" id="GO:0000122">
    <property type="term" value="P:negative regulation of transcription by RNA polymerase II"/>
    <property type="evidence" value="ECO:0007669"/>
    <property type="project" value="TreeGrafter"/>
</dbReference>